<gene>
    <name evidence="2" type="ORF">CPB84DRAFT_1846486</name>
</gene>
<sequence>MPGPMQGGRPPAPGAYPLPPGGFPPGRGPPPAGYGPPSAGPPPGGYGPPGQGPPPAGYGPPGQGPLRQEVLAPPGQPGPPAGYGPPPPGIGPNGRPGPPPQGRGYGGRPPRPSWTDASPSNWPSSRADQKILSGNSRLFALAFYTNRLVNAAFVTPQYTHVDVCLVM</sequence>
<keyword evidence="3" id="KW-1185">Reference proteome</keyword>
<accession>A0A9P5NPB3</accession>
<feature type="compositionally biased region" description="Pro residues" evidence="1">
    <location>
        <begin position="74"/>
        <end position="101"/>
    </location>
</feature>
<evidence type="ECO:0000313" key="2">
    <source>
        <dbReference type="EMBL" id="KAF8902069.1"/>
    </source>
</evidence>
<comment type="caution">
    <text evidence="2">The sequence shown here is derived from an EMBL/GenBank/DDBJ whole genome shotgun (WGS) entry which is preliminary data.</text>
</comment>
<evidence type="ECO:0000313" key="3">
    <source>
        <dbReference type="Proteomes" id="UP000724874"/>
    </source>
</evidence>
<reference evidence="2" key="1">
    <citation type="submission" date="2020-11" db="EMBL/GenBank/DDBJ databases">
        <authorList>
            <consortium name="DOE Joint Genome Institute"/>
            <person name="Ahrendt S."/>
            <person name="Riley R."/>
            <person name="Andreopoulos W."/>
            <person name="LaButti K."/>
            <person name="Pangilinan J."/>
            <person name="Ruiz-duenas F.J."/>
            <person name="Barrasa J.M."/>
            <person name="Sanchez-Garcia M."/>
            <person name="Camarero S."/>
            <person name="Miyauchi S."/>
            <person name="Serrano A."/>
            <person name="Linde D."/>
            <person name="Babiker R."/>
            <person name="Drula E."/>
            <person name="Ayuso-Fernandez I."/>
            <person name="Pacheco R."/>
            <person name="Padilla G."/>
            <person name="Ferreira P."/>
            <person name="Barriuso J."/>
            <person name="Kellner H."/>
            <person name="Castanera R."/>
            <person name="Alfaro M."/>
            <person name="Ramirez L."/>
            <person name="Pisabarro A.G."/>
            <person name="Kuo A."/>
            <person name="Tritt A."/>
            <person name="Lipzen A."/>
            <person name="He G."/>
            <person name="Yan M."/>
            <person name="Ng V."/>
            <person name="Cullen D."/>
            <person name="Martin F."/>
            <person name="Rosso M.-N."/>
            <person name="Henrissat B."/>
            <person name="Hibbett D."/>
            <person name="Martinez A.T."/>
            <person name="Grigoriev I.V."/>
        </authorList>
    </citation>
    <scope>NUCLEOTIDE SEQUENCE</scope>
    <source>
        <strain evidence="2">AH 44721</strain>
    </source>
</reference>
<dbReference type="AlphaFoldDB" id="A0A9P5NPB3"/>
<dbReference type="EMBL" id="JADNYJ010000038">
    <property type="protein sequence ID" value="KAF8902069.1"/>
    <property type="molecule type" value="Genomic_DNA"/>
</dbReference>
<evidence type="ECO:0000256" key="1">
    <source>
        <dbReference type="SAM" id="MobiDB-lite"/>
    </source>
</evidence>
<organism evidence="2 3">
    <name type="scientific">Gymnopilus junonius</name>
    <name type="common">Spectacular rustgill mushroom</name>
    <name type="synonym">Gymnopilus spectabilis subsp. junonius</name>
    <dbReference type="NCBI Taxonomy" id="109634"/>
    <lineage>
        <taxon>Eukaryota</taxon>
        <taxon>Fungi</taxon>
        <taxon>Dikarya</taxon>
        <taxon>Basidiomycota</taxon>
        <taxon>Agaricomycotina</taxon>
        <taxon>Agaricomycetes</taxon>
        <taxon>Agaricomycetidae</taxon>
        <taxon>Agaricales</taxon>
        <taxon>Agaricineae</taxon>
        <taxon>Hymenogastraceae</taxon>
        <taxon>Gymnopilus</taxon>
    </lineage>
</organism>
<feature type="compositionally biased region" description="Pro residues" evidence="1">
    <location>
        <begin position="10"/>
        <end position="58"/>
    </location>
</feature>
<name>A0A9P5NPB3_GYMJU</name>
<feature type="region of interest" description="Disordered" evidence="1">
    <location>
        <begin position="1"/>
        <end position="127"/>
    </location>
</feature>
<feature type="compositionally biased region" description="Polar residues" evidence="1">
    <location>
        <begin position="115"/>
        <end position="127"/>
    </location>
</feature>
<proteinExistence type="predicted"/>
<protein>
    <submittedName>
        <fullName evidence="2">Uncharacterized protein</fullName>
    </submittedName>
</protein>
<dbReference type="Proteomes" id="UP000724874">
    <property type="component" value="Unassembled WGS sequence"/>
</dbReference>